<dbReference type="Gene3D" id="1.20.5.3310">
    <property type="match status" value="1"/>
</dbReference>
<feature type="compositionally biased region" description="Basic and acidic residues" evidence="10">
    <location>
        <begin position="52"/>
        <end position="70"/>
    </location>
</feature>
<dbReference type="Proteomes" id="UP001595533">
    <property type="component" value="Unassembled WGS sequence"/>
</dbReference>
<comment type="subcellular location">
    <subcellularLocation>
        <location evidence="1 9">Cell membrane</location>
        <topology evidence="1 9">Single-pass membrane protein</topology>
    </subcellularLocation>
</comment>
<dbReference type="InterPro" id="IPR003369">
    <property type="entry name" value="TatA/B/E"/>
</dbReference>
<keyword evidence="7 9" id="KW-0811">Translocation</keyword>
<feature type="region of interest" description="Disordered" evidence="10">
    <location>
        <begin position="45"/>
        <end position="70"/>
    </location>
</feature>
<proteinExistence type="inferred from homology"/>
<reference evidence="12" key="1">
    <citation type="journal article" date="2019" name="Int. J. Syst. Evol. Microbiol.">
        <title>The Global Catalogue of Microorganisms (GCM) 10K type strain sequencing project: providing services to taxonomists for standard genome sequencing and annotation.</title>
        <authorList>
            <consortium name="The Broad Institute Genomics Platform"/>
            <consortium name="The Broad Institute Genome Sequencing Center for Infectious Disease"/>
            <person name="Wu L."/>
            <person name="Ma J."/>
        </authorList>
    </citation>
    <scope>NUCLEOTIDE SEQUENCE [LARGE SCALE GENOMIC DNA]</scope>
    <source>
        <strain evidence="12">KCTC 42953</strain>
    </source>
</reference>
<evidence type="ECO:0000256" key="6">
    <source>
        <dbReference type="ARBA" id="ARBA00022989"/>
    </source>
</evidence>
<comment type="subunit">
    <text evidence="9">The Tat system comprises two distinct complexes: a TatABC complex, containing multiple copies of TatA, TatB and TatC subunits, and a separate TatA complex, containing only TatA subunits. Substrates initially bind to the TatABC complex, which probably triggers association of the separate TatA complex to form the active translocon.</text>
</comment>
<evidence type="ECO:0000313" key="11">
    <source>
        <dbReference type="EMBL" id="MFC3193167.1"/>
    </source>
</evidence>
<dbReference type="InterPro" id="IPR006312">
    <property type="entry name" value="TatA/E"/>
</dbReference>
<evidence type="ECO:0000256" key="9">
    <source>
        <dbReference type="HAMAP-Rule" id="MF_00236"/>
    </source>
</evidence>
<name>A0ABV7JCK1_9GAMM</name>
<evidence type="ECO:0000256" key="2">
    <source>
        <dbReference type="ARBA" id="ARBA00022448"/>
    </source>
</evidence>
<evidence type="ECO:0000256" key="4">
    <source>
        <dbReference type="ARBA" id="ARBA00022692"/>
    </source>
</evidence>
<keyword evidence="2 9" id="KW-0813">Transport</keyword>
<evidence type="ECO:0000256" key="1">
    <source>
        <dbReference type="ARBA" id="ARBA00004162"/>
    </source>
</evidence>
<evidence type="ECO:0000256" key="7">
    <source>
        <dbReference type="ARBA" id="ARBA00023010"/>
    </source>
</evidence>
<gene>
    <name evidence="9" type="primary">tatA</name>
    <name evidence="11" type="ORF">ACFODZ_02820</name>
</gene>
<evidence type="ECO:0000256" key="3">
    <source>
        <dbReference type="ARBA" id="ARBA00022475"/>
    </source>
</evidence>
<dbReference type="PANTHER" id="PTHR42982">
    <property type="entry name" value="SEC-INDEPENDENT PROTEIN TRANSLOCASE PROTEIN TATA"/>
    <property type="match status" value="1"/>
</dbReference>
<dbReference type="PANTHER" id="PTHR42982:SF1">
    <property type="entry name" value="SEC-INDEPENDENT PROTEIN TRANSLOCASE PROTEIN TATA"/>
    <property type="match status" value="1"/>
</dbReference>
<evidence type="ECO:0000256" key="8">
    <source>
        <dbReference type="ARBA" id="ARBA00023136"/>
    </source>
</evidence>
<dbReference type="HAMAP" id="MF_00236">
    <property type="entry name" value="TatA_E"/>
    <property type="match status" value="1"/>
</dbReference>
<keyword evidence="3 9" id="KW-1003">Cell membrane</keyword>
<keyword evidence="12" id="KW-1185">Reference proteome</keyword>
<comment type="function">
    <text evidence="9">Part of the twin-arginine translocation (Tat) system that transports large folded proteins containing a characteristic twin-arginine motif in their signal peptide across membranes. TatA could form the protein-conducting channel of the Tat system.</text>
</comment>
<comment type="caution">
    <text evidence="11">The sequence shown here is derived from an EMBL/GenBank/DDBJ whole genome shotgun (WGS) entry which is preliminary data.</text>
</comment>
<organism evidence="11 12">
    <name type="scientific">Marinicella sediminis</name>
    <dbReference type="NCBI Taxonomy" id="1792834"/>
    <lineage>
        <taxon>Bacteria</taxon>
        <taxon>Pseudomonadati</taxon>
        <taxon>Pseudomonadota</taxon>
        <taxon>Gammaproteobacteria</taxon>
        <taxon>Lysobacterales</taxon>
        <taxon>Marinicellaceae</taxon>
        <taxon>Marinicella</taxon>
    </lineage>
</organism>
<evidence type="ECO:0000256" key="10">
    <source>
        <dbReference type="SAM" id="MobiDB-lite"/>
    </source>
</evidence>
<sequence length="70" mass="7546">MGFGLKELVVILIIVALLFGTKKLKNIGSDLGGAIKGFKKGIAEEEPQELDDQSKTDEVKATQAEEKVSK</sequence>
<dbReference type="Pfam" id="PF02416">
    <property type="entry name" value="TatA_B_E"/>
    <property type="match status" value="1"/>
</dbReference>
<evidence type="ECO:0000313" key="12">
    <source>
        <dbReference type="Proteomes" id="UP001595533"/>
    </source>
</evidence>
<evidence type="ECO:0000256" key="5">
    <source>
        <dbReference type="ARBA" id="ARBA00022927"/>
    </source>
</evidence>
<dbReference type="NCBIfam" id="TIGR01411">
    <property type="entry name" value="tatAE"/>
    <property type="match status" value="1"/>
</dbReference>
<keyword evidence="4 9" id="KW-0812">Transmembrane</keyword>
<comment type="similarity">
    <text evidence="9">Belongs to the TatA/E family.</text>
</comment>
<keyword evidence="6 9" id="KW-1133">Transmembrane helix</keyword>
<protein>
    <recommendedName>
        <fullName evidence="9">Sec-independent protein translocase protein TatA</fullName>
    </recommendedName>
</protein>
<dbReference type="RefSeq" id="WP_077409815.1">
    <property type="nucleotide sequence ID" value="NZ_JBHRTS010000001.1"/>
</dbReference>
<dbReference type="EMBL" id="JBHRTS010000001">
    <property type="protein sequence ID" value="MFC3193167.1"/>
    <property type="molecule type" value="Genomic_DNA"/>
</dbReference>
<accession>A0ABV7JCK1</accession>
<keyword evidence="8 9" id="KW-0472">Membrane</keyword>
<keyword evidence="5 9" id="KW-0653">Protein transport</keyword>